<dbReference type="SUPFAM" id="SSF53335">
    <property type="entry name" value="S-adenosyl-L-methionine-dependent methyltransferases"/>
    <property type="match status" value="1"/>
</dbReference>
<dbReference type="OrthoDB" id="9815829at2"/>
<dbReference type="AlphaFoldDB" id="A0A1C0AB75"/>
<evidence type="ECO:0000313" key="2">
    <source>
        <dbReference type="EMBL" id="OCL27616.1"/>
    </source>
</evidence>
<proteinExistence type="predicted"/>
<comment type="caution">
    <text evidence="2">The sequence shown here is derived from an EMBL/GenBank/DDBJ whole genome shotgun (WGS) entry which is preliminary data.</text>
</comment>
<dbReference type="RefSeq" id="WP_068715535.1">
    <property type="nucleotide sequence ID" value="NZ_LWDV01000007.1"/>
</dbReference>
<dbReference type="InterPro" id="IPR001173">
    <property type="entry name" value="Glyco_trans_2-like"/>
</dbReference>
<evidence type="ECO:0000313" key="3">
    <source>
        <dbReference type="Proteomes" id="UP000093514"/>
    </source>
</evidence>
<dbReference type="Pfam" id="PF00535">
    <property type="entry name" value="Glycos_transf_2"/>
    <property type="match status" value="1"/>
</dbReference>
<feature type="domain" description="Glycosyltransferase 2-like" evidence="1">
    <location>
        <begin position="5"/>
        <end position="173"/>
    </location>
</feature>
<accession>A0A1C0AB75</accession>
<reference evidence="3" key="1">
    <citation type="submission" date="2016-07" db="EMBL/GenBank/DDBJ databases">
        <authorList>
            <person name="Florea S."/>
            <person name="Webb J.S."/>
            <person name="Jaromczyk J."/>
            <person name="Schardl C.L."/>
        </authorList>
    </citation>
    <scope>NUCLEOTIDE SEQUENCE [LARGE SCALE GENOMIC DNA]</scope>
    <source>
        <strain evidence="3">Z6</strain>
    </source>
</reference>
<dbReference type="EMBL" id="LWDV01000007">
    <property type="protein sequence ID" value="OCL27616.1"/>
    <property type="molecule type" value="Genomic_DNA"/>
</dbReference>
<dbReference type="Gene3D" id="3.90.550.10">
    <property type="entry name" value="Spore Coat Polysaccharide Biosynthesis Protein SpsA, Chain A"/>
    <property type="match status" value="1"/>
</dbReference>
<dbReference type="PANTHER" id="PTHR22916">
    <property type="entry name" value="GLYCOSYLTRANSFERASE"/>
    <property type="match status" value="1"/>
</dbReference>
<dbReference type="InterPro" id="IPR029063">
    <property type="entry name" value="SAM-dependent_MTases_sf"/>
</dbReference>
<sequence>MPEISVLMSVYNGEEFIEESIKSVLNQTFSDFEFIIIDDCSTDNTVEIIQSFIDNRIKLYTLDKNVGVGAALKFGLAKTSGIYIAKADSDDINHPTRFIKQKNFLDNHLDIDMVKTLIEYFPHDEEVKNTARYLSMKNIKEEQLNQVKTPEQISKMLYWWCCIPHNSIMVRSSVIKKIGYGDIRLGEDYKLFYELNKLGHKIDTIEEKLVKFRVRASSITATMAHQKEYIDLIYHMKKNELDKFLKNSDSLYIWGTGNLGKLVFEKLKEKGYEVSGFIDGIPEKQGNILYDMRIFSPDILKESNKNIKVIVCAQPARLKIANFLENLKYKDLKDFFVYA</sequence>
<organism evidence="2 3">
    <name type="scientific">Orenia metallireducens</name>
    <dbReference type="NCBI Taxonomy" id="1413210"/>
    <lineage>
        <taxon>Bacteria</taxon>
        <taxon>Bacillati</taxon>
        <taxon>Bacillota</taxon>
        <taxon>Clostridia</taxon>
        <taxon>Halanaerobiales</taxon>
        <taxon>Halobacteroidaceae</taxon>
        <taxon>Orenia</taxon>
    </lineage>
</organism>
<dbReference type="Proteomes" id="UP000093514">
    <property type="component" value="Unassembled WGS sequence"/>
</dbReference>
<name>A0A1C0AB75_9FIRM</name>
<gene>
    <name evidence="2" type="ORF">U472_03430</name>
</gene>
<dbReference type="GO" id="GO:0016758">
    <property type="term" value="F:hexosyltransferase activity"/>
    <property type="evidence" value="ECO:0007669"/>
    <property type="project" value="UniProtKB-ARBA"/>
</dbReference>
<dbReference type="Gene3D" id="3.40.50.720">
    <property type="entry name" value="NAD(P)-binding Rossmann-like Domain"/>
    <property type="match status" value="1"/>
</dbReference>
<dbReference type="PANTHER" id="PTHR22916:SF3">
    <property type="entry name" value="UDP-GLCNAC:BETAGAL BETA-1,3-N-ACETYLGLUCOSAMINYLTRANSFERASE-LIKE PROTEIN 1"/>
    <property type="match status" value="1"/>
</dbReference>
<keyword evidence="3" id="KW-1185">Reference proteome</keyword>
<protein>
    <recommendedName>
        <fullName evidence="1">Glycosyltransferase 2-like domain-containing protein</fullName>
    </recommendedName>
</protein>
<dbReference type="SUPFAM" id="SSF53448">
    <property type="entry name" value="Nucleotide-diphospho-sugar transferases"/>
    <property type="match status" value="1"/>
</dbReference>
<dbReference type="InterPro" id="IPR029044">
    <property type="entry name" value="Nucleotide-diphossugar_trans"/>
</dbReference>
<evidence type="ECO:0000259" key="1">
    <source>
        <dbReference type="Pfam" id="PF00535"/>
    </source>
</evidence>
<reference evidence="2 3" key="2">
    <citation type="submission" date="2016-08" db="EMBL/GenBank/DDBJ databases">
        <title>Orenia metallireducens sp. nov. strain Z6, a Novel Metal-reducing Firmicute from the Deep Subsurface.</title>
        <authorList>
            <person name="Maxim B.I."/>
            <person name="Kenneth K."/>
            <person name="Flynn T.M."/>
            <person name="Oloughlin E.J."/>
            <person name="Locke R.A."/>
            <person name="Weber J.R."/>
            <person name="Egan S.M."/>
            <person name="Mackie R.I."/>
            <person name="Cann I.K."/>
        </authorList>
    </citation>
    <scope>NUCLEOTIDE SEQUENCE [LARGE SCALE GENOMIC DNA]</scope>
    <source>
        <strain evidence="2 3">Z6</strain>
    </source>
</reference>